<reference evidence="2 3" key="1">
    <citation type="submission" date="2019-08" db="EMBL/GenBank/DDBJ databases">
        <title>Bacillus genomes from the desert of Cuatro Cienegas, Coahuila.</title>
        <authorList>
            <person name="Olmedo-Alvarez G."/>
        </authorList>
    </citation>
    <scope>NUCLEOTIDE SEQUENCE [LARGE SCALE GENOMIC DNA]</scope>
    <source>
        <strain evidence="2 3">CH446_14T</strain>
    </source>
</reference>
<sequence length="134" mass="14943">MYRNDGPYYSLVVFGLMMLGISIYQYRTNPPIKNLPDFLELTQASQFKPAILLALFVGTALIIAYIAYQSIKRAWSKFYEGEMTHGLISLAICGSAAAGCYSFSSYTLNKFTFLIVAGALVAFFMIDTNSTRKN</sequence>
<protein>
    <submittedName>
        <fullName evidence="2">Uncharacterized protein</fullName>
    </submittedName>
</protein>
<name>A0A5D4R953_9BACI</name>
<feature type="transmembrane region" description="Helical" evidence="1">
    <location>
        <begin position="46"/>
        <end position="67"/>
    </location>
</feature>
<gene>
    <name evidence="2" type="ORF">FZD51_14865</name>
</gene>
<feature type="transmembrane region" description="Helical" evidence="1">
    <location>
        <begin position="7"/>
        <end position="26"/>
    </location>
</feature>
<dbReference type="Proteomes" id="UP000322139">
    <property type="component" value="Unassembled WGS sequence"/>
</dbReference>
<feature type="transmembrane region" description="Helical" evidence="1">
    <location>
        <begin position="87"/>
        <end position="104"/>
    </location>
</feature>
<organism evidence="2 3">
    <name type="scientific">Bacillus infantis</name>
    <dbReference type="NCBI Taxonomy" id="324767"/>
    <lineage>
        <taxon>Bacteria</taxon>
        <taxon>Bacillati</taxon>
        <taxon>Bacillota</taxon>
        <taxon>Bacilli</taxon>
        <taxon>Bacillales</taxon>
        <taxon>Bacillaceae</taxon>
        <taxon>Bacillus</taxon>
    </lineage>
</organism>
<dbReference type="RefSeq" id="WP_148975494.1">
    <property type="nucleotide sequence ID" value="NZ_VTER01000007.1"/>
</dbReference>
<keyword evidence="1" id="KW-1133">Transmembrane helix</keyword>
<keyword evidence="1" id="KW-0472">Membrane</keyword>
<proteinExistence type="predicted"/>
<feature type="transmembrane region" description="Helical" evidence="1">
    <location>
        <begin position="110"/>
        <end position="126"/>
    </location>
</feature>
<comment type="caution">
    <text evidence="2">The sequence shown here is derived from an EMBL/GenBank/DDBJ whole genome shotgun (WGS) entry which is preliminary data.</text>
</comment>
<keyword evidence="1" id="KW-0812">Transmembrane</keyword>
<evidence type="ECO:0000256" key="1">
    <source>
        <dbReference type="SAM" id="Phobius"/>
    </source>
</evidence>
<dbReference type="AlphaFoldDB" id="A0A5D4R953"/>
<dbReference type="EMBL" id="VTER01000007">
    <property type="protein sequence ID" value="TYS46751.1"/>
    <property type="molecule type" value="Genomic_DNA"/>
</dbReference>
<accession>A0A5D4R953</accession>
<evidence type="ECO:0000313" key="3">
    <source>
        <dbReference type="Proteomes" id="UP000322139"/>
    </source>
</evidence>
<evidence type="ECO:0000313" key="2">
    <source>
        <dbReference type="EMBL" id="TYS46751.1"/>
    </source>
</evidence>